<organism evidence="1 2">
    <name type="scientific">Photobacterium toruni</name>
    <dbReference type="NCBI Taxonomy" id="1935446"/>
    <lineage>
        <taxon>Bacteria</taxon>
        <taxon>Pseudomonadati</taxon>
        <taxon>Pseudomonadota</taxon>
        <taxon>Gammaproteobacteria</taxon>
        <taxon>Vibrionales</taxon>
        <taxon>Vibrionaceae</taxon>
        <taxon>Photobacterium</taxon>
    </lineage>
</organism>
<comment type="caution">
    <text evidence="1">The sequence shown here is derived from an EMBL/GenBank/DDBJ whole genome shotgun (WGS) entry which is preliminary data.</text>
</comment>
<evidence type="ECO:0000313" key="1">
    <source>
        <dbReference type="EMBL" id="MEC6830967.1"/>
    </source>
</evidence>
<keyword evidence="2" id="KW-1185">Reference proteome</keyword>
<evidence type="ECO:0000313" key="2">
    <source>
        <dbReference type="Proteomes" id="UP001306119"/>
    </source>
</evidence>
<accession>A0ABU6L350</accession>
<name>A0ABU6L350_9GAMM</name>
<reference evidence="1 2" key="1">
    <citation type="submission" date="2024-01" db="EMBL/GenBank/DDBJ databases">
        <title>Active colonisers of the gastrointestinal tract of Atlantic salmon farmed in a warm water region.</title>
        <authorList>
            <person name="Bowman J.P."/>
        </authorList>
    </citation>
    <scope>NUCLEOTIDE SEQUENCE [LARGE SCALE GENOMIC DNA]</scope>
    <source>
        <strain evidence="1 2">S3MW1</strain>
    </source>
</reference>
<gene>
    <name evidence="1" type="ORF">VXS06_04230</name>
</gene>
<dbReference type="Proteomes" id="UP001306119">
    <property type="component" value="Unassembled WGS sequence"/>
</dbReference>
<dbReference type="EMBL" id="JAYXUG010000002">
    <property type="protein sequence ID" value="MEC6830967.1"/>
    <property type="molecule type" value="Genomic_DNA"/>
</dbReference>
<evidence type="ECO:0008006" key="3">
    <source>
        <dbReference type="Google" id="ProtNLM"/>
    </source>
</evidence>
<proteinExistence type="predicted"/>
<dbReference type="RefSeq" id="WP_256384708.1">
    <property type="nucleotide sequence ID" value="NZ_CP101695.1"/>
</dbReference>
<sequence length="82" mass="9731">MFYVSHHQLIERQQNIYDIASFNHKLPHEMVLHSTFIYVEEGYFQCFWEAKSTELLQQYIYTALGDECITECYSVDPMTAIA</sequence>
<protein>
    <recommendedName>
        <fullName evidence="3">KTSC domain-containing protein</fullName>
    </recommendedName>
</protein>